<dbReference type="RefSeq" id="WP_106181013.1">
    <property type="nucleotide sequence ID" value="NZ_PVNH01000010.1"/>
</dbReference>
<dbReference type="EMBL" id="PVNH01000010">
    <property type="protein sequence ID" value="PRX45073.1"/>
    <property type="molecule type" value="Genomic_DNA"/>
</dbReference>
<protein>
    <submittedName>
        <fullName evidence="2">Dihydrofolate reductase</fullName>
    </submittedName>
</protein>
<dbReference type="Proteomes" id="UP000238362">
    <property type="component" value="Unassembled WGS sequence"/>
</dbReference>
<accession>A0A2T0LPB7</accession>
<name>A0A2T0LPB7_9PSEU</name>
<dbReference type="InterPro" id="IPR050765">
    <property type="entry name" value="Riboflavin_Biosynth_HTPR"/>
</dbReference>
<dbReference type="Gene3D" id="3.40.430.10">
    <property type="entry name" value="Dihydrofolate Reductase, subunit A"/>
    <property type="match status" value="1"/>
</dbReference>
<evidence type="ECO:0000313" key="3">
    <source>
        <dbReference type="Proteomes" id="UP000238362"/>
    </source>
</evidence>
<dbReference type="SUPFAM" id="SSF53597">
    <property type="entry name" value="Dihydrofolate reductase-like"/>
    <property type="match status" value="1"/>
</dbReference>
<dbReference type="AlphaFoldDB" id="A0A2T0LPB7"/>
<gene>
    <name evidence="2" type="ORF">B0I33_110172</name>
</gene>
<dbReference type="InterPro" id="IPR002734">
    <property type="entry name" value="RibDG_C"/>
</dbReference>
<dbReference type="PANTHER" id="PTHR38011">
    <property type="entry name" value="DIHYDROFOLATE REDUCTASE FAMILY PROTEIN (AFU_ORTHOLOGUE AFUA_8G06820)"/>
    <property type="match status" value="1"/>
</dbReference>
<organism evidence="2 3">
    <name type="scientific">Prauserella shujinwangii</name>
    <dbReference type="NCBI Taxonomy" id="1453103"/>
    <lineage>
        <taxon>Bacteria</taxon>
        <taxon>Bacillati</taxon>
        <taxon>Actinomycetota</taxon>
        <taxon>Actinomycetes</taxon>
        <taxon>Pseudonocardiales</taxon>
        <taxon>Pseudonocardiaceae</taxon>
        <taxon>Prauserella</taxon>
    </lineage>
</organism>
<dbReference type="PANTHER" id="PTHR38011:SF11">
    <property type="entry name" value="2,5-DIAMINO-6-RIBOSYLAMINO-4(3H)-PYRIMIDINONE 5'-PHOSPHATE REDUCTASE"/>
    <property type="match status" value="1"/>
</dbReference>
<sequence length="189" mass="20415">MRQLVYYVGMSIDGFIAAPDGGYDFFPVTQDVVSFLVDEFPDALPTHVREQLGVTAPNRHFDIAVQGRATYEPALAIGVTSPFAHLRQYVVATTMDGSPDPAVEIITEDAIGHVRALKREEGRDIYLVGGARLAGTLLPEIDRLMLKVYPVVAGAGVPLFDAAFSPTAFTLTGTRALESGTLVLTYNRS</sequence>
<dbReference type="GO" id="GO:0008703">
    <property type="term" value="F:5-amino-6-(5-phosphoribosylamino)uracil reductase activity"/>
    <property type="evidence" value="ECO:0007669"/>
    <property type="project" value="InterPro"/>
</dbReference>
<evidence type="ECO:0000259" key="1">
    <source>
        <dbReference type="Pfam" id="PF01872"/>
    </source>
</evidence>
<proteinExistence type="predicted"/>
<dbReference type="Pfam" id="PF01872">
    <property type="entry name" value="RibD_C"/>
    <property type="match status" value="1"/>
</dbReference>
<dbReference type="InterPro" id="IPR024072">
    <property type="entry name" value="DHFR-like_dom_sf"/>
</dbReference>
<keyword evidence="3" id="KW-1185">Reference proteome</keyword>
<comment type="caution">
    <text evidence="2">The sequence shown here is derived from an EMBL/GenBank/DDBJ whole genome shotgun (WGS) entry which is preliminary data.</text>
</comment>
<dbReference type="GO" id="GO:0009231">
    <property type="term" value="P:riboflavin biosynthetic process"/>
    <property type="evidence" value="ECO:0007669"/>
    <property type="project" value="InterPro"/>
</dbReference>
<evidence type="ECO:0000313" key="2">
    <source>
        <dbReference type="EMBL" id="PRX45073.1"/>
    </source>
</evidence>
<reference evidence="2 3" key="1">
    <citation type="submission" date="2018-03" db="EMBL/GenBank/DDBJ databases">
        <title>Genomic Encyclopedia of Type Strains, Phase III (KMG-III): the genomes of soil and plant-associated and newly described type strains.</title>
        <authorList>
            <person name="Whitman W."/>
        </authorList>
    </citation>
    <scope>NUCLEOTIDE SEQUENCE [LARGE SCALE GENOMIC DNA]</scope>
    <source>
        <strain evidence="2 3">CGMCC 4.7125</strain>
    </source>
</reference>
<feature type="domain" description="Bacterial bifunctional deaminase-reductase C-terminal" evidence="1">
    <location>
        <begin position="112"/>
        <end position="182"/>
    </location>
</feature>
<dbReference type="OrthoDB" id="195113at2"/>